<dbReference type="NCBIfam" id="TIGR00516">
    <property type="entry name" value="acpS"/>
    <property type="match status" value="1"/>
</dbReference>
<comment type="catalytic activity">
    <reaction evidence="8">
        <text>apo-[ACP] + CoA = holo-[ACP] + adenosine 3',5'-bisphosphate + H(+)</text>
        <dbReference type="Rhea" id="RHEA:12068"/>
        <dbReference type="Rhea" id="RHEA-COMP:9685"/>
        <dbReference type="Rhea" id="RHEA-COMP:9690"/>
        <dbReference type="ChEBI" id="CHEBI:15378"/>
        <dbReference type="ChEBI" id="CHEBI:29999"/>
        <dbReference type="ChEBI" id="CHEBI:57287"/>
        <dbReference type="ChEBI" id="CHEBI:58343"/>
        <dbReference type="ChEBI" id="CHEBI:64479"/>
        <dbReference type="EC" id="2.7.8.7"/>
    </reaction>
</comment>
<dbReference type="HOGENOM" id="CLU_089696_0_1_3"/>
<dbReference type="InterPro" id="IPR008278">
    <property type="entry name" value="4-PPantetheinyl_Trfase_dom"/>
</dbReference>
<accession>K9TFL4</accession>
<evidence type="ECO:0000256" key="6">
    <source>
        <dbReference type="ARBA" id="ARBA00023098"/>
    </source>
</evidence>
<keyword evidence="8" id="KW-0963">Cytoplasm</keyword>
<dbReference type="EC" id="2.7.8.7" evidence="8"/>
<dbReference type="GO" id="GO:0005737">
    <property type="term" value="C:cytoplasm"/>
    <property type="evidence" value="ECO:0007669"/>
    <property type="project" value="UniProtKB-SubCell"/>
</dbReference>
<dbReference type="NCBIfam" id="TIGR00556">
    <property type="entry name" value="pantethn_trn"/>
    <property type="match status" value="1"/>
</dbReference>
<keyword evidence="1 8" id="KW-0444">Lipid biosynthesis</keyword>
<evidence type="ECO:0000259" key="9">
    <source>
        <dbReference type="Pfam" id="PF01648"/>
    </source>
</evidence>
<dbReference type="InterPro" id="IPR002582">
    <property type="entry name" value="ACPS"/>
</dbReference>
<dbReference type="eggNOG" id="COG0736">
    <property type="taxonomic scope" value="Bacteria"/>
</dbReference>
<dbReference type="Pfam" id="PF01648">
    <property type="entry name" value="ACPS"/>
    <property type="match status" value="1"/>
</dbReference>
<reference evidence="10 11" key="1">
    <citation type="submission" date="2012-06" db="EMBL/GenBank/DDBJ databases">
        <title>Finished chromosome of genome of Oscillatoria acuminata PCC 6304.</title>
        <authorList>
            <consortium name="US DOE Joint Genome Institute"/>
            <person name="Gugger M."/>
            <person name="Coursin T."/>
            <person name="Rippka R."/>
            <person name="Tandeau De Marsac N."/>
            <person name="Huntemann M."/>
            <person name="Wei C.-L."/>
            <person name="Han J."/>
            <person name="Detter J.C."/>
            <person name="Han C."/>
            <person name="Tapia R."/>
            <person name="Davenport K."/>
            <person name="Daligault H."/>
            <person name="Erkkila T."/>
            <person name="Gu W."/>
            <person name="Munk A.C.C."/>
            <person name="Teshima H."/>
            <person name="Xu Y."/>
            <person name="Chain P."/>
            <person name="Chen A."/>
            <person name="Krypides N."/>
            <person name="Mavromatis K."/>
            <person name="Markowitz V."/>
            <person name="Szeto E."/>
            <person name="Ivanova N."/>
            <person name="Mikhailova N."/>
            <person name="Ovchinnikova G."/>
            <person name="Pagani I."/>
            <person name="Pati A."/>
            <person name="Goodwin L."/>
            <person name="Peters L."/>
            <person name="Pitluck S."/>
            <person name="Woyke T."/>
            <person name="Kerfeld C."/>
        </authorList>
    </citation>
    <scope>NUCLEOTIDE SEQUENCE [LARGE SCALE GENOMIC DNA]</scope>
    <source>
        <strain evidence="10 11">PCC 6304</strain>
    </source>
</reference>
<dbReference type="GO" id="GO:0000287">
    <property type="term" value="F:magnesium ion binding"/>
    <property type="evidence" value="ECO:0007669"/>
    <property type="project" value="UniProtKB-UniRule"/>
</dbReference>
<protein>
    <recommendedName>
        <fullName evidence="8">Holo-[acyl-carrier-protein] synthase</fullName>
        <shortName evidence="8">Holo-ACP synthase</shortName>
        <ecNumber evidence="8">2.7.8.7</ecNumber>
    </recommendedName>
    <alternativeName>
        <fullName evidence="8">4'-phosphopantetheinyl transferase AcpS</fullName>
    </alternativeName>
</protein>
<feature type="binding site" evidence="8">
    <location>
        <position position="58"/>
    </location>
    <ligand>
        <name>Mg(2+)</name>
        <dbReference type="ChEBI" id="CHEBI:18420"/>
    </ligand>
</feature>
<name>K9TFL4_9CYAN</name>
<keyword evidence="2 8" id="KW-0808">Transferase</keyword>
<comment type="function">
    <text evidence="8">Transfers the 4'-phosphopantetheine moiety from coenzyme A to a Ser of acyl-carrier-protein.</text>
</comment>
<evidence type="ECO:0000313" key="10">
    <source>
        <dbReference type="EMBL" id="AFY80789.1"/>
    </source>
</evidence>
<comment type="similarity">
    <text evidence="8">Belongs to the P-Pant transferase superfamily. AcpS family.</text>
</comment>
<dbReference type="OrthoDB" id="517356at2"/>
<feature type="binding site" evidence="8">
    <location>
        <position position="9"/>
    </location>
    <ligand>
        <name>Mg(2+)</name>
        <dbReference type="ChEBI" id="CHEBI:18420"/>
    </ligand>
</feature>
<gene>
    <name evidence="8" type="primary">acpS</name>
    <name evidence="10" type="ORF">Oscil6304_1061</name>
</gene>
<evidence type="ECO:0000256" key="5">
    <source>
        <dbReference type="ARBA" id="ARBA00022842"/>
    </source>
</evidence>
<dbReference type="AlphaFoldDB" id="K9TFL4"/>
<dbReference type="Proteomes" id="UP000010367">
    <property type="component" value="Chromosome"/>
</dbReference>
<evidence type="ECO:0000256" key="1">
    <source>
        <dbReference type="ARBA" id="ARBA00022516"/>
    </source>
</evidence>
<organism evidence="10 11">
    <name type="scientific">Oscillatoria acuminata PCC 6304</name>
    <dbReference type="NCBI Taxonomy" id="56110"/>
    <lineage>
        <taxon>Bacteria</taxon>
        <taxon>Bacillati</taxon>
        <taxon>Cyanobacteriota</taxon>
        <taxon>Cyanophyceae</taxon>
        <taxon>Oscillatoriophycideae</taxon>
        <taxon>Oscillatoriales</taxon>
        <taxon>Oscillatoriaceae</taxon>
        <taxon>Oscillatoria</taxon>
    </lineage>
</organism>
<dbReference type="InterPro" id="IPR004568">
    <property type="entry name" value="Ppantetheine-prot_Trfase_dom"/>
</dbReference>
<keyword evidence="3 8" id="KW-0479">Metal-binding</keyword>
<dbReference type="RefSeq" id="WP_015147439.1">
    <property type="nucleotide sequence ID" value="NC_019693.1"/>
</dbReference>
<evidence type="ECO:0000256" key="4">
    <source>
        <dbReference type="ARBA" id="ARBA00022832"/>
    </source>
</evidence>
<dbReference type="EMBL" id="CP003607">
    <property type="protein sequence ID" value="AFY80789.1"/>
    <property type="molecule type" value="Genomic_DNA"/>
</dbReference>
<evidence type="ECO:0000256" key="8">
    <source>
        <dbReference type="HAMAP-Rule" id="MF_00101"/>
    </source>
</evidence>
<dbReference type="STRING" id="56110.Oscil6304_1061"/>
<keyword evidence="11" id="KW-1185">Reference proteome</keyword>
<dbReference type="KEGG" id="oac:Oscil6304_1061"/>
<feature type="domain" description="4'-phosphopantetheinyl transferase" evidence="9">
    <location>
        <begin position="7"/>
        <end position="103"/>
    </location>
</feature>
<dbReference type="GO" id="GO:0006633">
    <property type="term" value="P:fatty acid biosynthetic process"/>
    <property type="evidence" value="ECO:0007669"/>
    <property type="project" value="UniProtKB-UniRule"/>
</dbReference>
<proteinExistence type="inferred from homology"/>
<keyword evidence="7 8" id="KW-0275">Fatty acid biosynthesis</keyword>
<evidence type="ECO:0000256" key="7">
    <source>
        <dbReference type="ARBA" id="ARBA00023160"/>
    </source>
</evidence>
<dbReference type="InterPro" id="IPR037143">
    <property type="entry name" value="4-PPantetheinyl_Trfase_dom_sf"/>
</dbReference>
<keyword evidence="5 8" id="KW-0460">Magnesium</keyword>
<dbReference type="Gene3D" id="3.90.470.20">
    <property type="entry name" value="4'-phosphopantetheinyl transferase domain"/>
    <property type="match status" value="1"/>
</dbReference>
<evidence type="ECO:0000313" key="11">
    <source>
        <dbReference type="Proteomes" id="UP000010367"/>
    </source>
</evidence>
<keyword evidence="4 8" id="KW-0276">Fatty acid metabolism</keyword>
<dbReference type="InParanoid" id="K9TFL4"/>
<evidence type="ECO:0000256" key="3">
    <source>
        <dbReference type="ARBA" id="ARBA00022723"/>
    </source>
</evidence>
<sequence>MNIIGHGIDIIETQRIKKIIERFGNRFEARCFTEKECFAAECSTNRVQYFTGRFAAKEAVLKALGTGWAQGISWTDIEIERLSTGKPLVVLYGRCQEIAADLGIARWFLSISHTDSYAVASAIALGSMLVQADL</sequence>
<dbReference type="HAMAP" id="MF_00101">
    <property type="entry name" value="AcpS"/>
    <property type="match status" value="1"/>
</dbReference>
<comment type="subcellular location">
    <subcellularLocation>
        <location evidence="8">Cytoplasm</location>
    </subcellularLocation>
</comment>
<dbReference type="SUPFAM" id="SSF56214">
    <property type="entry name" value="4'-phosphopantetheinyl transferase"/>
    <property type="match status" value="1"/>
</dbReference>
<comment type="cofactor">
    <cofactor evidence="8">
        <name>Mg(2+)</name>
        <dbReference type="ChEBI" id="CHEBI:18420"/>
    </cofactor>
</comment>
<keyword evidence="6 8" id="KW-0443">Lipid metabolism</keyword>
<evidence type="ECO:0000256" key="2">
    <source>
        <dbReference type="ARBA" id="ARBA00022679"/>
    </source>
</evidence>
<dbReference type="GO" id="GO:0008897">
    <property type="term" value="F:holo-[acyl-carrier-protein] synthase activity"/>
    <property type="evidence" value="ECO:0007669"/>
    <property type="project" value="UniProtKB-UniRule"/>
</dbReference>
<dbReference type="FunCoup" id="K9TFL4">
    <property type="interactions" value="114"/>
</dbReference>